<dbReference type="AlphaFoldDB" id="A0A0S3EV33"/>
<protein>
    <recommendedName>
        <fullName evidence="4">DUF1795 domain-containing protein</fullName>
    </recommendedName>
</protein>
<feature type="signal peptide" evidence="1">
    <location>
        <begin position="1"/>
        <end position="21"/>
    </location>
</feature>
<gene>
    <name evidence="2" type="ORF">ATN00_02230</name>
</gene>
<organism evidence="2 3">
    <name type="scientific">Sphingobium baderi</name>
    <dbReference type="NCBI Taxonomy" id="1332080"/>
    <lineage>
        <taxon>Bacteria</taxon>
        <taxon>Pseudomonadati</taxon>
        <taxon>Pseudomonadota</taxon>
        <taxon>Alphaproteobacteria</taxon>
        <taxon>Sphingomonadales</taxon>
        <taxon>Sphingomonadaceae</taxon>
        <taxon>Sphingobium</taxon>
    </lineage>
</organism>
<evidence type="ECO:0000313" key="3">
    <source>
        <dbReference type="Proteomes" id="UP000056968"/>
    </source>
</evidence>
<proteinExistence type="predicted"/>
<dbReference type="KEGG" id="sbd:ATN00_02230"/>
<feature type="chain" id="PRO_5006611654" description="DUF1795 domain-containing protein" evidence="1">
    <location>
        <begin position="22"/>
        <end position="196"/>
    </location>
</feature>
<dbReference type="OrthoDB" id="6306524at2"/>
<keyword evidence="1" id="KW-0732">Signal</keyword>
<evidence type="ECO:0000256" key="1">
    <source>
        <dbReference type="SAM" id="SignalP"/>
    </source>
</evidence>
<dbReference type="Proteomes" id="UP000056968">
    <property type="component" value="Chromosome"/>
</dbReference>
<dbReference type="STRING" id="1332080.ATN00_02230"/>
<dbReference type="RefSeq" id="WP_062061548.1">
    <property type="nucleotide sequence ID" value="NZ_CP013264.1"/>
</dbReference>
<keyword evidence="3" id="KW-1185">Reference proteome</keyword>
<dbReference type="EMBL" id="CP013264">
    <property type="protein sequence ID" value="ALR19296.1"/>
    <property type="molecule type" value="Genomic_DNA"/>
</dbReference>
<sequence length="196" mass="21553">MKIPYRFAAAVLVVTSAPAHAGNRLMPAGTPAQIAGTPLSVTPPIDWNRLGLRPGKFAETWTLDGDRLNKVVFFSGVPAGSPLFREIDRKNRPLPTVSAAMLATDIPVLLESSYRIVMDTALFQVDAMAPASVGGHDGLRFSYSYTRQNDELRRKGEGRAALVGGKLYMMLYEAPALHFYDRNVEDFHKLADTVKF</sequence>
<evidence type="ECO:0000313" key="2">
    <source>
        <dbReference type="EMBL" id="ALR19296.1"/>
    </source>
</evidence>
<accession>A0A0S3EV33</accession>
<evidence type="ECO:0008006" key="4">
    <source>
        <dbReference type="Google" id="ProtNLM"/>
    </source>
</evidence>
<name>A0A0S3EV33_9SPHN</name>
<reference evidence="2 3" key="1">
    <citation type="submission" date="2015-11" db="EMBL/GenBank/DDBJ databases">
        <title>A Two-component Flavoprotein Monooxygenase System MeaXY Responsible for para-Hydroxylation of 2-Methyl-6-ethylaniline and 2,6-Diethylaniline in Sphingobium baderi DE-13.</title>
        <authorList>
            <person name="Cheng M."/>
            <person name="Meng Q."/>
            <person name="Yang Y."/>
            <person name="Chu C."/>
            <person name="Yan X."/>
            <person name="He J."/>
            <person name="Li S."/>
        </authorList>
    </citation>
    <scope>NUCLEOTIDE SEQUENCE [LARGE SCALE GENOMIC DNA]</scope>
    <source>
        <strain evidence="2 3">DE-13</strain>
    </source>
</reference>